<organism evidence="1 2">
    <name type="scientific">Emydomyces testavorans</name>
    <dbReference type="NCBI Taxonomy" id="2070801"/>
    <lineage>
        <taxon>Eukaryota</taxon>
        <taxon>Fungi</taxon>
        <taxon>Dikarya</taxon>
        <taxon>Ascomycota</taxon>
        <taxon>Pezizomycotina</taxon>
        <taxon>Eurotiomycetes</taxon>
        <taxon>Eurotiomycetidae</taxon>
        <taxon>Onygenales</taxon>
        <taxon>Nannizziopsiaceae</taxon>
        <taxon>Emydomyces</taxon>
    </lineage>
</organism>
<evidence type="ECO:0000313" key="2">
    <source>
        <dbReference type="Proteomes" id="UP001219355"/>
    </source>
</evidence>
<dbReference type="Proteomes" id="UP001219355">
    <property type="component" value="Chromosome 4"/>
</dbReference>
<dbReference type="EMBL" id="CP120630">
    <property type="protein sequence ID" value="WEW60838.1"/>
    <property type="molecule type" value="Genomic_DNA"/>
</dbReference>
<dbReference type="AlphaFoldDB" id="A0AAF0IKR3"/>
<reference evidence="1" key="1">
    <citation type="submission" date="2023-03" db="EMBL/GenBank/DDBJ databases">
        <title>Emydomyces testavorans Genome Sequence.</title>
        <authorList>
            <person name="Hoyer L."/>
        </authorList>
    </citation>
    <scope>NUCLEOTIDE SEQUENCE</scope>
    <source>
        <strain evidence="1">16-2883</strain>
    </source>
</reference>
<accession>A0AAF0IKR3</accession>
<proteinExistence type="predicted"/>
<protein>
    <submittedName>
        <fullName evidence="1">Uncharacterized protein</fullName>
    </submittedName>
</protein>
<sequence length="174" mass="19821">MPWKNSSSSADDPRTSFLNKNLITGIQFIYDSNLSDSQNPEGRVNGDYSFWRKHACDEPATQEEKQSGWRAVALIPEVYQTVDDVGISSQQPLWARASSVGWQWQTMSVYSRLDAEGRTKLQLRFMQRPFRDNEVTEPTTIQEIYNLHKPGLGFHELEGQVDQVAHDAAVGREC</sequence>
<name>A0AAF0IKR3_9EURO</name>
<keyword evidence="2" id="KW-1185">Reference proteome</keyword>
<gene>
    <name evidence="1" type="ORF">PRK78_006326</name>
</gene>
<evidence type="ECO:0000313" key="1">
    <source>
        <dbReference type="EMBL" id="WEW60838.1"/>
    </source>
</evidence>